<evidence type="ECO:0000313" key="5">
    <source>
        <dbReference type="Proteomes" id="UP000825051"/>
    </source>
</evidence>
<dbReference type="InterPro" id="IPR007863">
    <property type="entry name" value="Peptidase_M16_C"/>
</dbReference>
<feature type="domain" description="Peptidase M16 C-terminal" evidence="3">
    <location>
        <begin position="184"/>
        <end position="359"/>
    </location>
</feature>
<feature type="domain" description="Peptidase M16 C-terminal" evidence="3">
    <location>
        <begin position="611"/>
        <end position="784"/>
    </location>
</feature>
<dbReference type="SUPFAM" id="SSF63411">
    <property type="entry name" value="LuxS/MPP-like metallohydrolase"/>
    <property type="match status" value="4"/>
</dbReference>
<dbReference type="GO" id="GO:0046872">
    <property type="term" value="F:metal ion binding"/>
    <property type="evidence" value="ECO:0007669"/>
    <property type="project" value="InterPro"/>
</dbReference>
<dbReference type="Pfam" id="PF05193">
    <property type="entry name" value="Peptidase_M16_C"/>
    <property type="match status" value="2"/>
</dbReference>
<evidence type="ECO:0000313" key="4">
    <source>
        <dbReference type="EMBL" id="QYM78408.1"/>
    </source>
</evidence>
<dbReference type="KEGG" id="ole:K0B96_14045"/>
<keyword evidence="5" id="KW-1185">Reference proteome</keyword>
<dbReference type="AlphaFoldDB" id="A0A8F9TV93"/>
<name>A0A8F9TV93_9BACT</name>
<dbReference type="Gene3D" id="3.30.830.10">
    <property type="entry name" value="Metalloenzyme, LuxS/M16 peptidase-like"/>
    <property type="match status" value="4"/>
</dbReference>
<dbReference type="EMBL" id="CP080507">
    <property type="protein sequence ID" value="QYM78408.1"/>
    <property type="molecule type" value="Genomic_DNA"/>
</dbReference>
<feature type="domain" description="Peptidase M16 N-terminal" evidence="2">
    <location>
        <begin position="467"/>
        <end position="578"/>
    </location>
</feature>
<dbReference type="InterPro" id="IPR011765">
    <property type="entry name" value="Pept_M16_N"/>
</dbReference>
<dbReference type="PANTHER" id="PTHR11851">
    <property type="entry name" value="METALLOPROTEASE"/>
    <property type="match status" value="1"/>
</dbReference>
<dbReference type="Proteomes" id="UP000825051">
    <property type="component" value="Chromosome"/>
</dbReference>
<evidence type="ECO:0000256" key="1">
    <source>
        <dbReference type="ARBA" id="ARBA00007261"/>
    </source>
</evidence>
<reference evidence="4" key="1">
    <citation type="submission" date="2021-08" db="EMBL/GenBank/DDBJ databases">
        <title>Genome of a novel bacterium of the phylum Verrucomicrobia, Oleiharenicola sp. KSB-15.</title>
        <authorList>
            <person name="Chung J.-H."/>
            <person name="Ahn J.-H."/>
            <person name="Yoon Y."/>
            <person name="Kim D.-Y."/>
            <person name="An S.-H."/>
            <person name="Park I."/>
            <person name="Yeon J."/>
        </authorList>
    </citation>
    <scope>NUCLEOTIDE SEQUENCE</scope>
    <source>
        <strain evidence="4">KSB-15</strain>
    </source>
</reference>
<dbReference type="RefSeq" id="WP_220161512.1">
    <property type="nucleotide sequence ID" value="NZ_CP080507.1"/>
</dbReference>
<evidence type="ECO:0000259" key="3">
    <source>
        <dbReference type="Pfam" id="PF05193"/>
    </source>
</evidence>
<evidence type="ECO:0000259" key="2">
    <source>
        <dbReference type="Pfam" id="PF00675"/>
    </source>
</evidence>
<feature type="domain" description="Peptidase M16 N-terminal" evidence="2">
    <location>
        <begin position="33"/>
        <end position="176"/>
    </location>
</feature>
<dbReference type="InterPro" id="IPR050361">
    <property type="entry name" value="MPP/UQCRC_Complex"/>
</dbReference>
<dbReference type="Pfam" id="PF00675">
    <property type="entry name" value="Peptidase_M16"/>
    <property type="match status" value="2"/>
</dbReference>
<proteinExistence type="inferred from homology"/>
<dbReference type="PANTHER" id="PTHR11851:SF49">
    <property type="entry name" value="MITOCHONDRIAL-PROCESSING PEPTIDASE SUBUNIT ALPHA"/>
    <property type="match status" value="1"/>
</dbReference>
<dbReference type="InterPro" id="IPR011249">
    <property type="entry name" value="Metalloenz_LuxS/M16"/>
</dbReference>
<organism evidence="4 5">
    <name type="scientific">Horticoccus luteus</name>
    <dbReference type="NCBI Taxonomy" id="2862869"/>
    <lineage>
        <taxon>Bacteria</taxon>
        <taxon>Pseudomonadati</taxon>
        <taxon>Verrucomicrobiota</taxon>
        <taxon>Opitutia</taxon>
        <taxon>Opitutales</taxon>
        <taxon>Opitutaceae</taxon>
        <taxon>Horticoccus</taxon>
    </lineage>
</organism>
<comment type="similarity">
    <text evidence="1">Belongs to the peptidase M16 family.</text>
</comment>
<protein>
    <submittedName>
        <fullName evidence="4">Insulinase family protein</fullName>
    </submittedName>
</protein>
<sequence length="850" mass="92396">MPAASADLKLLNAFWREPVARVVLPNGLTLIVKPDHSAALASVQVWVKTGSVHEGALLGAGLSHYLEHMLFKGTQRRAGREISATVQAHGGYINAYTTFDRTVYYIDLPSEHVGVAVDLLADATLHSTLPADEVTRERDVILREIAMTQDDPDNRLSETLFATAFRAHPYRQPIIGHREVFSAVTREQLTEYYRTRYVPNNLVVVVVGDVEPASVQAMVEQHFGSAPRAALAPVLVPDEPGQLAGRTQHLYEDVELTRGALAWQIPGLTHPDAPALDLLATILGAGDSSVFWQRIREQGNLVHTIDAQSWNPGSVGLFFVSFTCEAGNRDRAVAAVQRELGRMARTGFTPAQIRKAVRQIVVGEINTRKTMAGQASRLGSAEVVVGDLDFSRAYFARLAQIDSAELKRVLRAHLMPERLTTLSLNPLAARPAVAVVRERAGKRADVEEIVLPNGARLLLQPDSRLPNVHLRLAHRGGPLYEHAGRRGATGLLATLLTKDTQRRSAAETARYIEEVGGSFYPFSGNNSFGLAVEVLPTDIDRALTVLRDAALTPAFKASTFAREREAQLAELQQDADDVVTLGRKRVREKFFGPHPLAIDAQGDAAGVAALQTKDVVALHRALVVAPNTVLSIAGDFSPAKLKPKLKALLNALPKRAFTPARVAFHGAAAVGDFVEQQPREQAVVFQAFPGPGARAADFYVSEVADEVFSGMASRLFERVREEKGLAYFVRSARVTGLEAGMFYFFAGTAPDKAAEVLGEIEAEIARMAAGGIEAAEIARCQTRLKAARRQGLQTNGAKALQAAVNVLAGLPANDWKNYDAHVDAVTIAQLATFATTYFRREQRTQLVVRP</sequence>
<accession>A0A8F9TV93</accession>
<gene>
    <name evidence="4" type="ORF">K0B96_14045</name>
</gene>